<feature type="region of interest" description="Disordered" evidence="1">
    <location>
        <begin position="213"/>
        <end position="237"/>
    </location>
</feature>
<organism evidence="2 3">
    <name type="scientific">Cloeon dipterum</name>
    <dbReference type="NCBI Taxonomy" id="197152"/>
    <lineage>
        <taxon>Eukaryota</taxon>
        <taxon>Metazoa</taxon>
        <taxon>Ecdysozoa</taxon>
        <taxon>Arthropoda</taxon>
        <taxon>Hexapoda</taxon>
        <taxon>Insecta</taxon>
        <taxon>Pterygota</taxon>
        <taxon>Palaeoptera</taxon>
        <taxon>Ephemeroptera</taxon>
        <taxon>Pisciforma</taxon>
        <taxon>Baetidae</taxon>
        <taxon>Cloeon</taxon>
    </lineage>
</organism>
<protein>
    <submittedName>
        <fullName evidence="2">Uncharacterized protein</fullName>
    </submittedName>
</protein>
<evidence type="ECO:0000256" key="1">
    <source>
        <dbReference type="SAM" id="MobiDB-lite"/>
    </source>
</evidence>
<reference evidence="2 3" key="1">
    <citation type="submission" date="2020-04" db="EMBL/GenBank/DDBJ databases">
        <authorList>
            <person name="Alioto T."/>
            <person name="Alioto T."/>
            <person name="Gomez Garrido J."/>
        </authorList>
    </citation>
    <scope>NUCLEOTIDE SEQUENCE [LARGE SCALE GENOMIC DNA]</scope>
</reference>
<evidence type="ECO:0000313" key="3">
    <source>
        <dbReference type="Proteomes" id="UP000494165"/>
    </source>
</evidence>
<feature type="compositionally biased region" description="Basic and acidic residues" evidence="1">
    <location>
        <begin position="220"/>
        <end position="237"/>
    </location>
</feature>
<dbReference type="EMBL" id="CADEPI010000028">
    <property type="protein sequence ID" value="CAB3367049.1"/>
    <property type="molecule type" value="Genomic_DNA"/>
</dbReference>
<keyword evidence="3" id="KW-1185">Reference proteome</keyword>
<dbReference type="AlphaFoldDB" id="A0A8S1CFV3"/>
<comment type="caution">
    <text evidence="2">The sequence shown here is derived from an EMBL/GenBank/DDBJ whole genome shotgun (WGS) entry which is preliminary data.</text>
</comment>
<gene>
    <name evidence="2" type="ORF">CLODIP_2_CD07494</name>
</gene>
<sequence>MMAQSKSIESYLMNIQQQFKGAIADYQILQRRLSADRENVEVRKELNAMKEHIVNLGASQRPYMKLLRMKNAIKTKSRDITMAVPEKKMRLEEEVKLKAGKEIPTEVEQPKVETRIECSAVLCGKLMEEFEEEKENIAHSVDKNIGIAIEPQKLNEKERFLSCIGLVTLERSTQVSNAVQKYKAEYALKYPLLEIPKADHSKRRRTETYLSCVQKKRKEKQREPSIEKETGESQNHEDITKQNGHLIYLPDQPFNEHQLSQGSVGSNPEAFFCRFARGRNAIAILICCVVTGVKSASFQSPAAHRLLPFSVIILL</sequence>
<evidence type="ECO:0000313" key="2">
    <source>
        <dbReference type="EMBL" id="CAB3367049.1"/>
    </source>
</evidence>
<proteinExistence type="predicted"/>
<name>A0A8S1CFV3_9INSE</name>
<accession>A0A8S1CFV3</accession>
<dbReference type="Proteomes" id="UP000494165">
    <property type="component" value="Unassembled WGS sequence"/>
</dbReference>